<dbReference type="Proteomes" id="UP000003009">
    <property type="component" value="Unassembled WGS sequence"/>
</dbReference>
<feature type="chain" id="PRO_5002938272" description="Thiol:disulfide interchange protein DsbA" evidence="9">
    <location>
        <begin position="25"/>
        <end position="236"/>
    </location>
</feature>
<evidence type="ECO:0000256" key="4">
    <source>
        <dbReference type="ARBA" id="ARBA00022729"/>
    </source>
</evidence>
<dbReference type="STRING" id="629741.GCWU000324_02551"/>
<feature type="disulfide bond" description="Redox-active" evidence="8">
    <location>
        <begin position="56"/>
        <end position="59"/>
    </location>
</feature>
<dbReference type="Gene3D" id="3.40.30.10">
    <property type="entry name" value="Glutaredoxin"/>
    <property type="match status" value="1"/>
</dbReference>
<comment type="similarity">
    <text evidence="2">Belongs to the thioredoxin family. DsbA subfamily.</text>
</comment>
<dbReference type="Pfam" id="PF01323">
    <property type="entry name" value="DSBA"/>
    <property type="match status" value="1"/>
</dbReference>
<evidence type="ECO:0000313" key="11">
    <source>
        <dbReference type="EMBL" id="EEP66981.1"/>
    </source>
</evidence>
<dbReference type="PIRSF" id="PIRSF001488">
    <property type="entry name" value="Tdi_protein"/>
    <property type="match status" value="1"/>
</dbReference>
<protein>
    <recommendedName>
        <fullName evidence="3">Thiol:disulfide interchange protein DsbA</fullName>
    </recommendedName>
</protein>
<dbReference type="SUPFAM" id="SSF52833">
    <property type="entry name" value="Thioredoxin-like"/>
    <property type="match status" value="1"/>
</dbReference>
<feature type="signal peptide" evidence="9">
    <location>
        <begin position="1"/>
        <end position="24"/>
    </location>
</feature>
<evidence type="ECO:0000256" key="9">
    <source>
        <dbReference type="SAM" id="SignalP"/>
    </source>
</evidence>
<sequence length="236" mass="26205">MKTTLKTTAFAAFLALATALPASAATEGTDYEVVKAEVAPLQKDKIEVTEFFAYWCPHCKDLEPILLKHAKTFKKDTVLRTEHIVWDEGRDFGFARLAAAVKQAGLRDQADPVIFEAFASQRIDLGKDDVLRQWLPAQSAFDGKKVLAAYDSFSNKNMAEQMKKWTEQYEITGTPTVIVGGKYKVNFQQIGFDAGMKVIDDLVQKVRDERGMKAPAAAKPVRSLGARFVNKVAKAK</sequence>
<comment type="caution">
    <text evidence="11">The sequence shown here is derived from an EMBL/GenBank/DDBJ whole genome shotgun (WGS) entry which is preliminary data.</text>
</comment>
<dbReference type="PROSITE" id="PS51352">
    <property type="entry name" value="THIOREDOXIN_2"/>
    <property type="match status" value="1"/>
</dbReference>
<dbReference type="PANTHER" id="PTHR35891">
    <property type="entry name" value="THIOL:DISULFIDE INTERCHANGE PROTEIN DSBA"/>
    <property type="match status" value="1"/>
</dbReference>
<proteinExistence type="inferred from homology"/>
<dbReference type="InterPro" id="IPR001853">
    <property type="entry name" value="DSBA-like_thioredoxin_dom"/>
</dbReference>
<evidence type="ECO:0000256" key="2">
    <source>
        <dbReference type="ARBA" id="ARBA00005791"/>
    </source>
</evidence>
<evidence type="ECO:0000256" key="7">
    <source>
        <dbReference type="ARBA" id="ARBA00023284"/>
    </source>
</evidence>
<dbReference type="EMBL" id="ACJW02000005">
    <property type="protein sequence ID" value="EEP66981.1"/>
    <property type="molecule type" value="Genomic_DNA"/>
</dbReference>
<dbReference type="OrthoDB" id="9784896at2"/>
<dbReference type="CDD" id="cd03019">
    <property type="entry name" value="DsbA_DsbA"/>
    <property type="match status" value="1"/>
</dbReference>
<dbReference type="GO" id="GO:0015036">
    <property type="term" value="F:disulfide oxidoreductase activity"/>
    <property type="evidence" value="ECO:0007669"/>
    <property type="project" value="UniProtKB-ARBA"/>
</dbReference>
<gene>
    <name evidence="11" type="ORF">GCWU000324_02551</name>
</gene>
<keyword evidence="4 9" id="KW-0732">Signal</keyword>
<evidence type="ECO:0000256" key="6">
    <source>
        <dbReference type="ARBA" id="ARBA00023157"/>
    </source>
</evidence>
<dbReference type="InterPro" id="IPR013766">
    <property type="entry name" value="Thioredoxin_domain"/>
</dbReference>
<dbReference type="InterPro" id="IPR017937">
    <property type="entry name" value="Thioredoxin_CS"/>
</dbReference>
<comment type="subcellular location">
    <subcellularLocation>
        <location evidence="1">Periplasm</location>
    </subcellularLocation>
</comment>
<evidence type="ECO:0000256" key="1">
    <source>
        <dbReference type="ARBA" id="ARBA00004418"/>
    </source>
</evidence>
<dbReference type="PANTHER" id="PTHR35891:SF3">
    <property type="entry name" value="THIOL:DISULFIDE INTERCHANGE PROTEIN DSBL"/>
    <property type="match status" value="1"/>
</dbReference>
<dbReference type="GeneID" id="84905597"/>
<keyword evidence="5" id="KW-0574">Periplasm</keyword>
<reference evidence="11" key="1">
    <citation type="submission" date="2009-04" db="EMBL/GenBank/DDBJ databases">
        <authorList>
            <person name="Weinstock G."/>
            <person name="Sodergren E."/>
            <person name="Clifton S."/>
            <person name="Fulton L."/>
            <person name="Fulton B."/>
            <person name="Courtney L."/>
            <person name="Fronick C."/>
            <person name="Harrison M."/>
            <person name="Strong C."/>
            <person name="Farmer C."/>
            <person name="Delahaunty K."/>
            <person name="Markovic C."/>
            <person name="Hall O."/>
            <person name="Minx P."/>
            <person name="Tomlinson C."/>
            <person name="Mitreva M."/>
            <person name="Nelson J."/>
            <person name="Hou S."/>
            <person name="Wollam A."/>
            <person name="Pepin K.H."/>
            <person name="Johnson M."/>
            <person name="Bhonagiri V."/>
            <person name="Nash W.E."/>
            <person name="Warren W."/>
            <person name="Chinwalla A."/>
            <person name="Mardis E.R."/>
            <person name="Wilson R.K."/>
        </authorList>
    </citation>
    <scope>NUCLEOTIDE SEQUENCE [LARGE SCALE GENOMIC DNA]</scope>
    <source>
        <strain evidence="11">ATCC 51147</strain>
    </source>
</reference>
<organism evidence="11 12">
    <name type="scientific">Kingella oralis ATCC 51147</name>
    <dbReference type="NCBI Taxonomy" id="629741"/>
    <lineage>
        <taxon>Bacteria</taxon>
        <taxon>Pseudomonadati</taxon>
        <taxon>Pseudomonadota</taxon>
        <taxon>Betaproteobacteria</taxon>
        <taxon>Neisseriales</taxon>
        <taxon>Neisseriaceae</taxon>
        <taxon>Kingella</taxon>
    </lineage>
</organism>
<keyword evidence="6" id="KW-1015">Disulfide bond</keyword>
<evidence type="ECO:0000259" key="10">
    <source>
        <dbReference type="PROSITE" id="PS51352"/>
    </source>
</evidence>
<dbReference type="InterPro" id="IPR036249">
    <property type="entry name" value="Thioredoxin-like_sf"/>
</dbReference>
<accession>C4GLI0</accession>
<dbReference type="AlphaFoldDB" id="C4GLI0"/>
<dbReference type="InterPro" id="IPR023205">
    <property type="entry name" value="DsbA/DsbL"/>
</dbReference>
<dbReference type="InterPro" id="IPR050824">
    <property type="entry name" value="Thiol_disulfide_DsbA"/>
</dbReference>
<evidence type="ECO:0000256" key="3">
    <source>
        <dbReference type="ARBA" id="ARBA00013831"/>
    </source>
</evidence>
<evidence type="ECO:0000256" key="8">
    <source>
        <dbReference type="PIRSR" id="PIRSR001488-1"/>
    </source>
</evidence>
<dbReference type="RefSeq" id="WP_003797898.1">
    <property type="nucleotide sequence ID" value="NZ_GG665873.1"/>
</dbReference>
<dbReference type="HOGENOM" id="CLU_088255_0_0_4"/>
<keyword evidence="7" id="KW-0676">Redox-active center</keyword>
<feature type="domain" description="Thioredoxin" evidence="10">
    <location>
        <begin position="14"/>
        <end position="155"/>
    </location>
</feature>
<name>C4GLI0_9NEIS</name>
<evidence type="ECO:0000256" key="5">
    <source>
        <dbReference type="ARBA" id="ARBA00022764"/>
    </source>
</evidence>
<dbReference type="GO" id="GO:0042597">
    <property type="term" value="C:periplasmic space"/>
    <property type="evidence" value="ECO:0007669"/>
    <property type="project" value="UniProtKB-SubCell"/>
</dbReference>
<keyword evidence="12" id="KW-1185">Reference proteome</keyword>
<dbReference type="PROSITE" id="PS00194">
    <property type="entry name" value="THIOREDOXIN_1"/>
    <property type="match status" value="1"/>
</dbReference>
<evidence type="ECO:0000313" key="12">
    <source>
        <dbReference type="Proteomes" id="UP000003009"/>
    </source>
</evidence>